<protein>
    <submittedName>
        <fullName evidence="1">Uncharacterized protein</fullName>
    </submittedName>
</protein>
<reference evidence="1" key="1">
    <citation type="submission" date="2019-03" db="EMBL/GenBank/DDBJ databases">
        <title>Single cell metagenomics reveals metabolic interactions within the superorganism composed of flagellate Streblomastix strix and complex community of Bacteroidetes bacteria on its surface.</title>
        <authorList>
            <person name="Treitli S.C."/>
            <person name="Kolisko M."/>
            <person name="Husnik F."/>
            <person name="Keeling P."/>
            <person name="Hampl V."/>
        </authorList>
    </citation>
    <scope>NUCLEOTIDE SEQUENCE</scope>
    <source>
        <strain evidence="1">STM</strain>
    </source>
</reference>
<name>A0A5J4RIR5_9ZZZZ</name>
<organism evidence="1">
    <name type="scientific">termite gut metagenome</name>
    <dbReference type="NCBI Taxonomy" id="433724"/>
    <lineage>
        <taxon>unclassified sequences</taxon>
        <taxon>metagenomes</taxon>
        <taxon>organismal metagenomes</taxon>
    </lineage>
</organism>
<comment type="caution">
    <text evidence="1">The sequence shown here is derived from an EMBL/GenBank/DDBJ whole genome shotgun (WGS) entry which is preliminary data.</text>
</comment>
<gene>
    <name evidence="1" type="ORF">EZS27_018154</name>
</gene>
<accession>A0A5J4RIR5</accession>
<dbReference type="AlphaFoldDB" id="A0A5J4RIR5"/>
<evidence type="ECO:0000313" key="1">
    <source>
        <dbReference type="EMBL" id="KAA6333434.1"/>
    </source>
</evidence>
<dbReference type="EMBL" id="SNRY01001115">
    <property type="protein sequence ID" value="KAA6333434.1"/>
    <property type="molecule type" value="Genomic_DNA"/>
</dbReference>
<proteinExistence type="predicted"/>
<sequence length="137" mass="16487">MTAKSERIGKCNIHPTFLRFIKRKIKIIINIHIIVPLSMINGRRNNTVPDSKDTCNRFNRSRSTKQMTRHRFRGTDVQFISMCTEYFFDSLRFGNITYRRRCTVYVDIINICGSYFRIFQRLLHHQLCSQSFRMRSR</sequence>